<keyword evidence="5 7" id="KW-0472">Membrane</keyword>
<feature type="transmembrane region" description="Helical" evidence="7">
    <location>
        <begin position="222"/>
        <end position="244"/>
    </location>
</feature>
<evidence type="ECO:0000256" key="7">
    <source>
        <dbReference type="SAM" id="Phobius"/>
    </source>
</evidence>
<feature type="transmembrane region" description="Helical" evidence="7">
    <location>
        <begin position="49"/>
        <end position="81"/>
    </location>
</feature>
<evidence type="ECO:0000256" key="6">
    <source>
        <dbReference type="RuleBase" id="RU003943"/>
    </source>
</evidence>
<keyword evidence="6" id="KW-0813">Transport</keyword>
<comment type="subcellular location">
    <subcellularLocation>
        <location evidence="6">Cell membrane</location>
        <topology evidence="6">Multi-pass membrane protein</topology>
    </subcellularLocation>
    <subcellularLocation>
        <location evidence="1">Membrane</location>
        <topology evidence="1">Multi-pass membrane protein</topology>
    </subcellularLocation>
</comment>
<dbReference type="PANTHER" id="PTHR30477:SF0">
    <property type="entry name" value="METAL TRANSPORT SYSTEM MEMBRANE PROTEIN TM_0125-RELATED"/>
    <property type="match status" value="1"/>
</dbReference>
<dbReference type="PANTHER" id="PTHR30477">
    <property type="entry name" value="ABC-TRANSPORTER METAL-BINDING PROTEIN"/>
    <property type="match status" value="1"/>
</dbReference>
<evidence type="ECO:0000256" key="1">
    <source>
        <dbReference type="ARBA" id="ARBA00004141"/>
    </source>
</evidence>
<evidence type="ECO:0000256" key="2">
    <source>
        <dbReference type="ARBA" id="ARBA00008034"/>
    </source>
</evidence>
<comment type="caution">
    <text evidence="8">The sequence shown here is derived from an EMBL/GenBank/DDBJ whole genome shotgun (WGS) entry which is preliminary data.</text>
</comment>
<feature type="transmembrane region" description="Helical" evidence="7">
    <location>
        <begin position="136"/>
        <end position="157"/>
    </location>
</feature>
<keyword evidence="4 7" id="KW-1133">Transmembrane helix</keyword>
<protein>
    <submittedName>
        <fullName evidence="8">ABC 3 transport family protein</fullName>
    </submittedName>
</protein>
<feature type="transmembrane region" description="Helical" evidence="7">
    <location>
        <begin position="93"/>
        <end position="116"/>
    </location>
</feature>
<organism evidence="8 9">
    <name type="scientific">Treponema lecithinolyticum ATCC 700332</name>
    <dbReference type="NCBI Taxonomy" id="1321815"/>
    <lineage>
        <taxon>Bacteria</taxon>
        <taxon>Pseudomonadati</taxon>
        <taxon>Spirochaetota</taxon>
        <taxon>Spirochaetia</taxon>
        <taxon>Spirochaetales</taxon>
        <taxon>Treponemataceae</taxon>
        <taxon>Treponema</taxon>
    </lineage>
</organism>
<dbReference type="SUPFAM" id="SSF81345">
    <property type="entry name" value="ABC transporter involved in vitamin B12 uptake, BtuC"/>
    <property type="match status" value="1"/>
</dbReference>
<dbReference type="Gene3D" id="1.10.3470.10">
    <property type="entry name" value="ABC transporter involved in vitamin B12 uptake, BtuC"/>
    <property type="match status" value="1"/>
</dbReference>
<keyword evidence="9" id="KW-1185">Reference proteome</keyword>
<accession>A0ABN0P169</accession>
<name>A0ABN0P169_TRELE</name>
<evidence type="ECO:0000256" key="5">
    <source>
        <dbReference type="ARBA" id="ARBA00023136"/>
    </source>
</evidence>
<feature type="transmembrane region" description="Helical" evidence="7">
    <location>
        <begin position="250"/>
        <end position="269"/>
    </location>
</feature>
<dbReference type="EMBL" id="AWVH01000005">
    <property type="protein sequence ID" value="ERJ94169.1"/>
    <property type="molecule type" value="Genomic_DNA"/>
</dbReference>
<feature type="transmembrane region" description="Helical" evidence="7">
    <location>
        <begin position="177"/>
        <end position="210"/>
    </location>
</feature>
<dbReference type="InterPro" id="IPR001626">
    <property type="entry name" value="ABC_TroCD"/>
</dbReference>
<evidence type="ECO:0000256" key="3">
    <source>
        <dbReference type="ARBA" id="ARBA00022692"/>
    </source>
</evidence>
<proteinExistence type="inferred from homology"/>
<evidence type="ECO:0000313" key="9">
    <source>
        <dbReference type="Proteomes" id="UP000016649"/>
    </source>
</evidence>
<evidence type="ECO:0000256" key="4">
    <source>
        <dbReference type="ARBA" id="ARBA00022989"/>
    </source>
</evidence>
<keyword evidence="3 6" id="KW-0812">Transmembrane</keyword>
<dbReference type="InterPro" id="IPR037294">
    <property type="entry name" value="ABC_BtuC-like"/>
</dbReference>
<evidence type="ECO:0000313" key="8">
    <source>
        <dbReference type="EMBL" id="ERJ94169.1"/>
    </source>
</evidence>
<reference evidence="8 9" key="1">
    <citation type="submission" date="2013-08" db="EMBL/GenBank/DDBJ databases">
        <authorList>
            <person name="Weinstock G."/>
            <person name="Sodergren E."/>
            <person name="Wylie T."/>
            <person name="Fulton L."/>
            <person name="Fulton R."/>
            <person name="Fronick C."/>
            <person name="O'Laughlin M."/>
            <person name="Godfrey J."/>
            <person name="Miner T."/>
            <person name="Herter B."/>
            <person name="Appelbaum E."/>
            <person name="Cordes M."/>
            <person name="Lek S."/>
            <person name="Wollam A."/>
            <person name="Pepin K.H."/>
            <person name="Palsikar V.B."/>
            <person name="Mitreva M."/>
            <person name="Wilson R.K."/>
        </authorList>
    </citation>
    <scope>NUCLEOTIDE SEQUENCE [LARGE SCALE GENOMIC DNA]</scope>
    <source>
        <strain evidence="8 9">ATCC 700332</strain>
    </source>
</reference>
<sequence length="273" mass="28462">MIDLLKTLFSYTFIIRAVVGGTLIALCAALLGVNLVLKRFSMIGDGLSHVGFGTLAAAMALNLSPLAVSVPVAIGAAFLLLHIGNHSDIKGDAAIALISSSALALGILITSMTSGLNTDVTAYMFGSILAMSKSDVYISLGLGITVLSLYVFFYNKIFAVTFDETFARVAGIRTRRYNSLVAVLTALTVVAGMRLVGVMMISSLIIFPALSAMRVFKTYKPVVVCAALLSIVCFFAGIIASFVWSAPAGASIVTANLCAFGICALIGRINGIG</sequence>
<dbReference type="Proteomes" id="UP000016649">
    <property type="component" value="Unassembled WGS sequence"/>
</dbReference>
<comment type="similarity">
    <text evidence="2 6">Belongs to the ABC-3 integral membrane protein family.</text>
</comment>
<dbReference type="RefSeq" id="WP_021686543.1">
    <property type="nucleotide sequence ID" value="NZ_KI260561.1"/>
</dbReference>
<dbReference type="Pfam" id="PF00950">
    <property type="entry name" value="ABC-3"/>
    <property type="match status" value="1"/>
</dbReference>
<feature type="transmembrane region" description="Helical" evidence="7">
    <location>
        <begin position="13"/>
        <end position="37"/>
    </location>
</feature>
<gene>
    <name evidence="8" type="ORF">HMPREF9193_00138</name>
</gene>